<dbReference type="InterPro" id="IPR006645">
    <property type="entry name" value="NGN-like_dom"/>
</dbReference>
<dbReference type="OrthoDB" id="9796143at2"/>
<protein>
    <submittedName>
        <fullName evidence="3">Transcription antitermination factor NusG</fullName>
    </submittedName>
</protein>
<keyword evidence="1" id="KW-0804">Transcription</keyword>
<reference evidence="3 4" key="1">
    <citation type="submission" date="2016-11" db="EMBL/GenBank/DDBJ databases">
        <authorList>
            <person name="Jaros S."/>
            <person name="Januszkiewicz K."/>
            <person name="Wedrychowicz H."/>
        </authorList>
    </citation>
    <scope>NUCLEOTIDE SEQUENCE [LARGE SCALE GENOMIC DNA]</scope>
    <source>
        <strain evidence="3 4">DSM 26897</strain>
    </source>
</reference>
<keyword evidence="4" id="KW-1185">Reference proteome</keyword>
<evidence type="ECO:0000313" key="3">
    <source>
        <dbReference type="EMBL" id="SHF03870.1"/>
    </source>
</evidence>
<proteinExistence type="predicted"/>
<dbReference type="GO" id="GO:0006354">
    <property type="term" value="P:DNA-templated transcription elongation"/>
    <property type="evidence" value="ECO:0007669"/>
    <property type="project" value="InterPro"/>
</dbReference>
<dbReference type="CDD" id="cd09895">
    <property type="entry name" value="NGN_SP_UpxY"/>
    <property type="match status" value="1"/>
</dbReference>
<dbReference type="RefSeq" id="WP_073041436.1">
    <property type="nucleotide sequence ID" value="NZ_FQUO01000004.1"/>
</dbReference>
<feature type="domain" description="NusG-like N-terminal" evidence="2">
    <location>
        <begin position="3"/>
        <end position="96"/>
    </location>
</feature>
<dbReference type="Gene3D" id="3.30.70.940">
    <property type="entry name" value="NusG, N-terminal domain"/>
    <property type="match status" value="1"/>
</dbReference>
<name>A0A1M4YDN6_9BACT</name>
<dbReference type="AlphaFoldDB" id="A0A1M4YDN6"/>
<evidence type="ECO:0000313" key="4">
    <source>
        <dbReference type="Proteomes" id="UP000184368"/>
    </source>
</evidence>
<organism evidence="3 4">
    <name type="scientific">Cnuella takakiae</name>
    <dbReference type="NCBI Taxonomy" id="1302690"/>
    <lineage>
        <taxon>Bacteria</taxon>
        <taxon>Pseudomonadati</taxon>
        <taxon>Bacteroidota</taxon>
        <taxon>Chitinophagia</taxon>
        <taxon>Chitinophagales</taxon>
        <taxon>Chitinophagaceae</taxon>
        <taxon>Cnuella</taxon>
    </lineage>
</organism>
<evidence type="ECO:0000256" key="1">
    <source>
        <dbReference type="ARBA" id="ARBA00023163"/>
    </source>
</evidence>
<gene>
    <name evidence="3" type="ORF">SAMN05444008_104246</name>
</gene>
<sequence length="173" mass="19693">MAQWYAVYTRPCWEKKVAESFQKRRMECYLPLNKVLVPSTYSERRKPVYQPLFEACVFVKTTEDKLPLIRSLDGVLSFFYWHGKPATIRDIEIEMIKRFTAEHQSVTLIKSAVSIGEIVRIINVDPEESAPGAWGQKVKLSLPSLGFVLEAEATETIPEPISAEELNLSTTLA</sequence>
<dbReference type="EMBL" id="FQUO01000004">
    <property type="protein sequence ID" value="SHF03870.1"/>
    <property type="molecule type" value="Genomic_DNA"/>
</dbReference>
<dbReference type="SUPFAM" id="SSF82679">
    <property type="entry name" value="N-utilization substance G protein NusG, N-terminal domain"/>
    <property type="match status" value="1"/>
</dbReference>
<dbReference type="STRING" id="1302690.BUE76_15410"/>
<dbReference type="Pfam" id="PF02357">
    <property type="entry name" value="NusG"/>
    <property type="match status" value="1"/>
</dbReference>
<dbReference type="InterPro" id="IPR036735">
    <property type="entry name" value="NGN_dom_sf"/>
</dbReference>
<accession>A0A1M4YDN6</accession>
<dbReference type="Proteomes" id="UP000184368">
    <property type="component" value="Unassembled WGS sequence"/>
</dbReference>
<evidence type="ECO:0000259" key="2">
    <source>
        <dbReference type="Pfam" id="PF02357"/>
    </source>
</evidence>